<feature type="transmembrane region" description="Helical" evidence="1">
    <location>
        <begin position="419"/>
        <end position="440"/>
    </location>
</feature>
<feature type="transmembrane region" description="Helical" evidence="1">
    <location>
        <begin position="452"/>
        <end position="474"/>
    </location>
</feature>
<dbReference type="PROSITE" id="PS00018">
    <property type="entry name" value="EF_HAND_1"/>
    <property type="match status" value="1"/>
</dbReference>
<dbReference type="EMBL" id="JARIHO010000053">
    <property type="protein sequence ID" value="KAJ7320803.1"/>
    <property type="molecule type" value="Genomic_DNA"/>
</dbReference>
<feature type="transmembrane region" description="Helical" evidence="1">
    <location>
        <begin position="20"/>
        <end position="43"/>
    </location>
</feature>
<feature type="transmembrane region" description="Helical" evidence="1">
    <location>
        <begin position="63"/>
        <end position="81"/>
    </location>
</feature>
<name>A0AAD7EGR4_9AGAR</name>
<dbReference type="AlphaFoldDB" id="A0AAD7EGR4"/>
<keyword evidence="3" id="KW-1185">Reference proteome</keyword>
<dbReference type="PANTHER" id="PTHR37544:SF3">
    <property type="entry name" value="SPRAY"/>
    <property type="match status" value="1"/>
</dbReference>
<dbReference type="Proteomes" id="UP001218218">
    <property type="component" value="Unassembled WGS sequence"/>
</dbReference>
<dbReference type="InterPro" id="IPR021840">
    <property type="entry name" value="DUF3433"/>
</dbReference>
<dbReference type="PANTHER" id="PTHR37544">
    <property type="entry name" value="SPRAY-RELATED"/>
    <property type="match status" value="1"/>
</dbReference>
<keyword evidence="1" id="KW-0812">Transmembrane</keyword>
<keyword evidence="1" id="KW-1133">Transmembrane helix</keyword>
<comment type="caution">
    <text evidence="2">The sequence shown here is derived from an EMBL/GenBank/DDBJ whole genome shotgun (WGS) entry which is preliminary data.</text>
</comment>
<gene>
    <name evidence="2" type="ORF">DFH08DRAFT_970524</name>
</gene>
<organism evidence="2 3">
    <name type="scientific">Mycena albidolilacea</name>
    <dbReference type="NCBI Taxonomy" id="1033008"/>
    <lineage>
        <taxon>Eukaryota</taxon>
        <taxon>Fungi</taxon>
        <taxon>Dikarya</taxon>
        <taxon>Basidiomycota</taxon>
        <taxon>Agaricomycotina</taxon>
        <taxon>Agaricomycetes</taxon>
        <taxon>Agaricomycetidae</taxon>
        <taxon>Agaricales</taxon>
        <taxon>Marasmiineae</taxon>
        <taxon>Mycenaceae</taxon>
        <taxon>Mycena</taxon>
    </lineage>
</organism>
<reference evidence="2" key="1">
    <citation type="submission" date="2023-03" db="EMBL/GenBank/DDBJ databases">
        <title>Massive genome expansion in bonnet fungi (Mycena s.s.) driven by repeated elements and novel gene families across ecological guilds.</title>
        <authorList>
            <consortium name="Lawrence Berkeley National Laboratory"/>
            <person name="Harder C.B."/>
            <person name="Miyauchi S."/>
            <person name="Viragh M."/>
            <person name="Kuo A."/>
            <person name="Thoen E."/>
            <person name="Andreopoulos B."/>
            <person name="Lu D."/>
            <person name="Skrede I."/>
            <person name="Drula E."/>
            <person name="Henrissat B."/>
            <person name="Morin E."/>
            <person name="Kohler A."/>
            <person name="Barry K."/>
            <person name="LaButti K."/>
            <person name="Morin E."/>
            <person name="Salamov A."/>
            <person name="Lipzen A."/>
            <person name="Mereny Z."/>
            <person name="Hegedus B."/>
            <person name="Baldrian P."/>
            <person name="Stursova M."/>
            <person name="Weitz H."/>
            <person name="Taylor A."/>
            <person name="Grigoriev I.V."/>
            <person name="Nagy L.G."/>
            <person name="Martin F."/>
            <person name="Kauserud H."/>
        </authorList>
    </citation>
    <scope>NUCLEOTIDE SEQUENCE</scope>
    <source>
        <strain evidence="2">CBHHK002</strain>
    </source>
</reference>
<dbReference type="Pfam" id="PF11915">
    <property type="entry name" value="DUF3433"/>
    <property type="match status" value="1"/>
</dbReference>
<keyword evidence="1" id="KW-0472">Membrane</keyword>
<accession>A0AAD7EGR4</accession>
<dbReference type="InterPro" id="IPR018247">
    <property type="entry name" value="EF_Hand_1_Ca_BS"/>
</dbReference>
<evidence type="ECO:0000256" key="1">
    <source>
        <dbReference type="SAM" id="Phobius"/>
    </source>
</evidence>
<evidence type="ECO:0000313" key="3">
    <source>
        <dbReference type="Proteomes" id="UP001218218"/>
    </source>
</evidence>
<protein>
    <submittedName>
        <fullName evidence="2">Uncharacterized protein</fullName>
    </submittedName>
</protein>
<sequence>MILNLDVLTDVQKPITLRSWAVALIVLTLFSLAISIEACLRISNELGGFPIPSHFYFTTISPRFLTAFFPTLLVAGLLIIWQSTDRSYRELQPYVVLSRGNATAAEGLLTNYVSSLEHVWGDYQRDEISTLFNPAILRDDTIPRTVKGISIQSTKAIGLAPDVAELNAFLAAAGFAEAAVFHNLSDPPFIFGSWSLAEFLFPPDSVLNGTLSVNTTAIKSTANCEAPQTFALTTPGTSNFTIDASNSAGCSGSVTFDPEATSTSTQYGATAIANCGSDDVQYQPVMFWFFHRQDDGTPQGASVFCNPTIETFNVIAEVDLNNGLPIGVTAVDEATTPNNVTGDPLNGQAFNSLKFRPSNDTFVQARAISIGASVSGAIFRFASQSPNGLQLVFDDPTGFLAITTQVFTQHLSLSAKSIYFVNASSNVVASMTCLATRLLIERVFSYLTAGAIPAHILAGALTLIGFSALLLHLVHLRQRRRFFLAASPGSIAHTLSLAAHAQFAHRLYPYDDDDEILRKLAGMRFGLDPRTGAIVADSDGNGEKVVTPMELETGMYGADSSPGTTVVGKDVEEGGAYKFAFGVENESRLPSEQGSTKQLLLPYREDVSWSTYLNGSQRASGQFGVNLETRLPGQERTTQLLPYPGDGANPLERHPPTTEFLPYLGDLSSPGRPHVDLTLFLLSAFCPIPEISSIREDLLLPLAG</sequence>
<proteinExistence type="predicted"/>
<evidence type="ECO:0000313" key="2">
    <source>
        <dbReference type="EMBL" id="KAJ7320803.1"/>
    </source>
</evidence>